<dbReference type="EMBL" id="MF403008">
    <property type="protein sequence ID" value="AUZ95352.1"/>
    <property type="molecule type" value="Genomic_DNA"/>
</dbReference>
<protein>
    <submittedName>
        <fullName evidence="1">Uncharacterized protein</fullName>
    </submittedName>
</protein>
<organism evidence="1 2">
    <name type="scientific">Agrobacterium phage Atu_ph07</name>
    <dbReference type="NCBI Taxonomy" id="2024264"/>
    <lineage>
        <taxon>Viruses</taxon>
        <taxon>Duplodnaviria</taxon>
        <taxon>Heunggongvirae</taxon>
        <taxon>Uroviricota</taxon>
        <taxon>Caudoviricetes</taxon>
        <taxon>Polybotosvirus</taxon>
        <taxon>Polybotosvirus Atuph07</taxon>
    </lineage>
</organism>
<keyword evidence="2" id="KW-1185">Reference proteome</keyword>
<reference evidence="1 2" key="1">
    <citation type="submission" date="2017-06" db="EMBL/GenBank/DDBJ databases">
        <authorList>
            <person name="Kim H.J."/>
            <person name="Triplett B.A."/>
        </authorList>
    </citation>
    <scope>NUCLEOTIDE SEQUENCE [LARGE SCALE GENOMIC DNA]</scope>
</reference>
<dbReference type="GeneID" id="40088596"/>
<name>A0A2L0V0K3_9CAUD</name>
<proteinExistence type="predicted"/>
<evidence type="ECO:0000313" key="2">
    <source>
        <dbReference type="Proteomes" id="UP000223025"/>
    </source>
</evidence>
<sequence length="64" mass="7677">MVEIFSIVYENDCIGLDKIEFHSSIDTEIVFKQKWYVYVLLLSGQSFFFANFERVERFLINTDK</sequence>
<evidence type="ECO:0000313" key="1">
    <source>
        <dbReference type="EMBL" id="AUZ95352.1"/>
    </source>
</evidence>
<accession>A0A2L0V0K3</accession>
<dbReference type="RefSeq" id="YP_009612258.1">
    <property type="nucleotide sequence ID" value="NC_042013.1"/>
</dbReference>
<dbReference type="Proteomes" id="UP000223025">
    <property type="component" value="Segment"/>
</dbReference>
<dbReference type="KEGG" id="vg:40088596"/>